<dbReference type="InterPro" id="IPR036890">
    <property type="entry name" value="HATPase_C_sf"/>
</dbReference>
<dbReference type="InterPro" id="IPR035965">
    <property type="entry name" value="PAS-like_dom_sf"/>
</dbReference>
<dbReference type="CDD" id="cd00082">
    <property type="entry name" value="HisKA"/>
    <property type="match status" value="1"/>
</dbReference>
<sequence>MSFASHVARSRSDYRRILLSCVVVAAVVFAIDVWGRQVFAVGVGYGVVILLAARAQRKSWVLAAAVICATLVVIGYLTAHGFERPGEPLVRSCVGMTAIVSVAIFAWKGLTASETLRGYTTALDQAHDIVVVTDLEGVVIYWNKGATDLYGWDPDQALGRLASELMTTDVALPSVDHPEFADDGLWQGEIVTRSRDGRNLIVHCRCLLLRDDRHKPTGVLTTANDITARHEADLEIRRSAARSRHIFQATGVSIWECDFSAVKVRTSALYRSGVTDMRRYMIDNPGFIREAIDLTRVIDVNDATLEMFGAATKQDIIGPVSRVWPVESEGSFADSICAAIANVPRFVTEVSLCKLDGTKLDVLFSTAFPPESSARDSIFVAVSDLTARNEAQAALQATQVDLAHATRLTALGELTASIAHEVNQPLAGILSNAQASLRWIRRPEPQIDQAVRSLEAIVEETRRAGTVIQGIRALAKKQAPVVQSFDMCTLVRETLELLRNEIKRHESELSSEIAARSVFVEADRVQIQQVIINLVINGLQAMEETGVGDRWLRVECVPAEGRALISVSDCGPGIAPDIIGNLFTAFVTTKSDGMGLGLSVCSSIVGRHGGRIWADDAPGGGACMRFSLPIFDLEPTT</sequence>
<dbReference type="PROSITE" id="PS50112">
    <property type="entry name" value="PAS"/>
    <property type="match status" value="1"/>
</dbReference>
<dbReference type="InterPro" id="IPR005467">
    <property type="entry name" value="His_kinase_dom"/>
</dbReference>
<dbReference type="PROSITE" id="PS50109">
    <property type="entry name" value="HIS_KIN"/>
    <property type="match status" value="1"/>
</dbReference>
<dbReference type="AlphaFoldDB" id="A0A502FRM5"/>
<evidence type="ECO:0000256" key="5">
    <source>
        <dbReference type="ARBA" id="ARBA00022741"/>
    </source>
</evidence>
<dbReference type="RefSeq" id="WP_140851111.1">
    <property type="nucleotide sequence ID" value="NZ_RCZC01000004.1"/>
</dbReference>
<proteinExistence type="predicted"/>
<dbReference type="EC" id="2.7.13.3" evidence="2"/>
<dbReference type="Pfam" id="PF00512">
    <property type="entry name" value="HisKA"/>
    <property type="match status" value="1"/>
</dbReference>
<evidence type="ECO:0000313" key="14">
    <source>
        <dbReference type="EMBL" id="TPG52040.1"/>
    </source>
</evidence>
<dbReference type="Proteomes" id="UP000319931">
    <property type="component" value="Unassembled WGS sequence"/>
</dbReference>
<keyword evidence="5" id="KW-0547">Nucleotide-binding</keyword>
<dbReference type="SUPFAM" id="SSF55874">
    <property type="entry name" value="ATPase domain of HSP90 chaperone/DNA topoisomerase II/histidine kinase"/>
    <property type="match status" value="1"/>
</dbReference>
<evidence type="ECO:0000256" key="1">
    <source>
        <dbReference type="ARBA" id="ARBA00000085"/>
    </source>
</evidence>
<dbReference type="InterPro" id="IPR000700">
    <property type="entry name" value="PAS-assoc_C"/>
</dbReference>
<feature type="transmembrane region" description="Helical" evidence="10">
    <location>
        <begin position="37"/>
        <end position="53"/>
    </location>
</feature>
<dbReference type="SMART" id="SM00388">
    <property type="entry name" value="HisKA"/>
    <property type="match status" value="1"/>
</dbReference>
<feature type="transmembrane region" description="Helical" evidence="10">
    <location>
        <begin position="60"/>
        <end position="77"/>
    </location>
</feature>
<dbReference type="PROSITE" id="PS50113">
    <property type="entry name" value="PAC"/>
    <property type="match status" value="1"/>
</dbReference>
<keyword evidence="9" id="KW-0175">Coiled coil</keyword>
<organism evidence="14 15">
    <name type="scientific">Sphingomonas glacialis</name>
    <dbReference type="NCBI Taxonomy" id="658225"/>
    <lineage>
        <taxon>Bacteria</taxon>
        <taxon>Pseudomonadati</taxon>
        <taxon>Pseudomonadota</taxon>
        <taxon>Alphaproteobacteria</taxon>
        <taxon>Sphingomonadales</taxon>
        <taxon>Sphingomonadaceae</taxon>
        <taxon>Sphingomonas</taxon>
    </lineage>
</organism>
<feature type="domain" description="Histidine kinase" evidence="11">
    <location>
        <begin position="417"/>
        <end position="632"/>
    </location>
</feature>
<dbReference type="PANTHER" id="PTHR43065">
    <property type="entry name" value="SENSOR HISTIDINE KINASE"/>
    <property type="match status" value="1"/>
</dbReference>
<dbReference type="Gene3D" id="3.30.450.20">
    <property type="entry name" value="PAS domain"/>
    <property type="match status" value="2"/>
</dbReference>
<keyword evidence="10" id="KW-0812">Transmembrane</keyword>
<accession>A0A502FRM5</accession>
<evidence type="ECO:0000256" key="6">
    <source>
        <dbReference type="ARBA" id="ARBA00022777"/>
    </source>
</evidence>
<dbReference type="SUPFAM" id="SSF55785">
    <property type="entry name" value="PYP-like sensor domain (PAS domain)"/>
    <property type="match status" value="2"/>
</dbReference>
<evidence type="ECO:0000313" key="15">
    <source>
        <dbReference type="Proteomes" id="UP000319931"/>
    </source>
</evidence>
<dbReference type="Pfam" id="PF08448">
    <property type="entry name" value="PAS_4"/>
    <property type="match status" value="1"/>
</dbReference>
<evidence type="ECO:0000256" key="8">
    <source>
        <dbReference type="ARBA" id="ARBA00023012"/>
    </source>
</evidence>
<dbReference type="Gene3D" id="1.10.287.130">
    <property type="match status" value="1"/>
</dbReference>
<evidence type="ECO:0000259" key="11">
    <source>
        <dbReference type="PROSITE" id="PS50109"/>
    </source>
</evidence>
<comment type="catalytic activity">
    <reaction evidence="1">
        <text>ATP + protein L-histidine = ADP + protein N-phospho-L-histidine.</text>
        <dbReference type="EC" id="2.7.13.3"/>
    </reaction>
</comment>
<dbReference type="Pfam" id="PF02518">
    <property type="entry name" value="HATPase_c"/>
    <property type="match status" value="1"/>
</dbReference>
<evidence type="ECO:0000256" key="10">
    <source>
        <dbReference type="SAM" id="Phobius"/>
    </source>
</evidence>
<feature type="domain" description="PAC" evidence="13">
    <location>
        <begin position="186"/>
        <end position="238"/>
    </location>
</feature>
<dbReference type="PANTHER" id="PTHR43065:SF10">
    <property type="entry name" value="PEROXIDE STRESS-ACTIVATED HISTIDINE KINASE MAK3"/>
    <property type="match status" value="1"/>
</dbReference>
<feature type="transmembrane region" description="Helical" evidence="10">
    <location>
        <begin position="14"/>
        <end position="31"/>
    </location>
</feature>
<protein>
    <recommendedName>
        <fullName evidence="2">histidine kinase</fullName>
        <ecNumber evidence="2">2.7.13.3</ecNumber>
    </recommendedName>
</protein>
<name>A0A502FRM5_9SPHN</name>
<keyword evidence="15" id="KW-1185">Reference proteome</keyword>
<feature type="coiled-coil region" evidence="9">
    <location>
        <begin position="488"/>
        <end position="515"/>
    </location>
</feature>
<evidence type="ECO:0000256" key="9">
    <source>
        <dbReference type="SAM" id="Coils"/>
    </source>
</evidence>
<dbReference type="Gene3D" id="3.30.565.10">
    <property type="entry name" value="Histidine kinase-like ATPase, C-terminal domain"/>
    <property type="match status" value="1"/>
</dbReference>
<dbReference type="InterPro" id="IPR013656">
    <property type="entry name" value="PAS_4"/>
</dbReference>
<keyword evidence="10" id="KW-1133">Transmembrane helix</keyword>
<dbReference type="EMBL" id="RCZC01000004">
    <property type="protein sequence ID" value="TPG52040.1"/>
    <property type="molecule type" value="Genomic_DNA"/>
</dbReference>
<comment type="caution">
    <text evidence="14">The sequence shown here is derived from an EMBL/GenBank/DDBJ whole genome shotgun (WGS) entry which is preliminary data.</text>
</comment>
<dbReference type="SMART" id="SM00387">
    <property type="entry name" value="HATPase_c"/>
    <property type="match status" value="1"/>
</dbReference>
<reference evidence="14 15" key="1">
    <citation type="journal article" date="2019" name="Environ. Microbiol.">
        <title>Species interactions and distinct microbial communities in high Arctic permafrost affected cryosols are associated with the CH4 and CO2 gas fluxes.</title>
        <authorList>
            <person name="Altshuler I."/>
            <person name="Hamel J."/>
            <person name="Turney S."/>
            <person name="Magnuson E."/>
            <person name="Levesque R."/>
            <person name="Greer C."/>
            <person name="Whyte L.G."/>
        </authorList>
    </citation>
    <scope>NUCLEOTIDE SEQUENCE [LARGE SCALE GENOMIC DNA]</scope>
    <source>
        <strain evidence="14 15">E6.1</strain>
    </source>
</reference>
<evidence type="ECO:0000259" key="13">
    <source>
        <dbReference type="PROSITE" id="PS50113"/>
    </source>
</evidence>
<feature type="domain" description="PAS" evidence="12">
    <location>
        <begin position="115"/>
        <end position="160"/>
    </location>
</feature>
<keyword evidence="8" id="KW-0902">Two-component regulatory system</keyword>
<evidence type="ECO:0000256" key="3">
    <source>
        <dbReference type="ARBA" id="ARBA00022553"/>
    </source>
</evidence>
<evidence type="ECO:0000259" key="12">
    <source>
        <dbReference type="PROSITE" id="PS50112"/>
    </source>
</evidence>
<keyword evidence="6" id="KW-0418">Kinase</keyword>
<evidence type="ECO:0000256" key="7">
    <source>
        <dbReference type="ARBA" id="ARBA00022840"/>
    </source>
</evidence>
<dbReference type="InterPro" id="IPR003661">
    <property type="entry name" value="HisK_dim/P_dom"/>
</dbReference>
<gene>
    <name evidence="14" type="ORF">EAH76_15070</name>
</gene>
<dbReference type="GO" id="GO:0005524">
    <property type="term" value="F:ATP binding"/>
    <property type="evidence" value="ECO:0007669"/>
    <property type="project" value="UniProtKB-KW"/>
</dbReference>
<dbReference type="NCBIfam" id="TIGR00229">
    <property type="entry name" value="sensory_box"/>
    <property type="match status" value="1"/>
</dbReference>
<keyword evidence="7" id="KW-0067">ATP-binding</keyword>
<dbReference type="GO" id="GO:0000155">
    <property type="term" value="F:phosphorelay sensor kinase activity"/>
    <property type="evidence" value="ECO:0007669"/>
    <property type="project" value="InterPro"/>
</dbReference>
<keyword evidence="4" id="KW-0808">Transferase</keyword>
<dbReference type="InterPro" id="IPR000014">
    <property type="entry name" value="PAS"/>
</dbReference>
<keyword evidence="10" id="KW-0472">Membrane</keyword>
<dbReference type="SMART" id="SM00091">
    <property type="entry name" value="PAS"/>
    <property type="match status" value="1"/>
</dbReference>
<dbReference type="InterPro" id="IPR004358">
    <property type="entry name" value="Sig_transdc_His_kin-like_C"/>
</dbReference>
<evidence type="ECO:0000256" key="2">
    <source>
        <dbReference type="ARBA" id="ARBA00012438"/>
    </source>
</evidence>
<dbReference type="SUPFAM" id="SSF47384">
    <property type="entry name" value="Homodimeric domain of signal transducing histidine kinase"/>
    <property type="match status" value="1"/>
</dbReference>
<dbReference type="CDD" id="cd00130">
    <property type="entry name" value="PAS"/>
    <property type="match status" value="1"/>
</dbReference>
<dbReference type="InterPro" id="IPR036097">
    <property type="entry name" value="HisK_dim/P_sf"/>
</dbReference>
<keyword evidence="3" id="KW-0597">Phosphoprotein</keyword>
<dbReference type="Pfam" id="PF13426">
    <property type="entry name" value="PAS_9"/>
    <property type="match status" value="1"/>
</dbReference>
<dbReference type="OrthoDB" id="9789238at2"/>
<dbReference type="InterPro" id="IPR003594">
    <property type="entry name" value="HATPase_dom"/>
</dbReference>
<dbReference type="PRINTS" id="PR00344">
    <property type="entry name" value="BCTRLSENSOR"/>
</dbReference>
<evidence type="ECO:0000256" key="4">
    <source>
        <dbReference type="ARBA" id="ARBA00022679"/>
    </source>
</evidence>